<dbReference type="EC" id="3.1.3.48" evidence="2"/>
<gene>
    <name evidence="7" type="ORF">F0U47_09475</name>
</gene>
<dbReference type="InterPro" id="IPR023485">
    <property type="entry name" value="Ptyr_pPase"/>
</dbReference>
<proteinExistence type="inferred from homology"/>
<evidence type="ECO:0000256" key="1">
    <source>
        <dbReference type="ARBA" id="ARBA00011063"/>
    </source>
</evidence>
<reference evidence="7 8" key="2">
    <citation type="submission" date="2019-09" db="EMBL/GenBank/DDBJ databases">
        <authorList>
            <person name="Jin C."/>
        </authorList>
    </citation>
    <scope>NUCLEOTIDE SEQUENCE [LARGE SCALE GENOMIC DNA]</scope>
    <source>
        <strain evidence="7 8">BN140041</strain>
    </source>
</reference>
<feature type="active site" description="Proton donor" evidence="5">
    <location>
        <position position="110"/>
    </location>
</feature>
<dbReference type="PANTHER" id="PTHR11717:SF7">
    <property type="entry name" value="LOW MOLECULAR WEIGHT PHOSPHOTYROSINE PROTEIN PHOSPHATASE"/>
    <property type="match status" value="1"/>
</dbReference>
<keyword evidence="3" id="KW-0378">Hydrolase</keyword>
<protein>
    <recommendedName>
        <fullName evidence="2">protein-tyrosine-phosphatase</fullName>
        <ecNumber evidence="2">3.1.3.48</ecNumber>
    </recommendedName>
</protein>
<dbReference type="InterPro" id="IPR017867">
    <property type="entry name" value="Tyr_phospatase_low_mol_wt"/>
</dbReference>
<keyword evidence="4" id="KW-0904">Protein phosphatase</keyword>
<comment type="similarity">
    <text evidence="1">Belongs to the low molecular weight phosphotyrosine protein phosphatase family.</text>
</comment>
<evidence type="ECO:0000256" key="4">
    <source>
        <dbReference type="ARBA" id="ARBA00022912"/>
    </source>
</evidence>
<dbReference type="Pfam" id="PF01451">
    <property type="entry name" value="LMWPc"/>
    <property type="match status" value="1"/>
</dbReference>
<dbReference type="PANTHER" id="PTHR11717">
    <property type="entry name" value="LOW MOLECULAR WEIGHT PROTEIN TYROSINE PHOSPHATASE"/>
    <property type="match status" value="1"/>
</dbReference>
<evidence type="ECO:0000259" key="6">
    <source>
        <dbReference type="SMART" id="SM00226"/>
    </source>
</evidence>
<dbReference type="SUPFAM" id="SSF52788">
    <property type="entry name" value="Phosphotyrosine protein phosphatases I"/>
    <property type="match status" value="1"/>
</dbReference>
<dbReference type="SMART" id="SM00226">
    <property type="entry name" value="LMWPc"/>
    <property type="match status" value="1"/>
</dbReference>
<name>A0A5B1M627_9ACTN</name>
<dbReference type="InterPro" id="IPR036196">
    <property type="entry name" value="Ptyr_pPase_sf"/>
</dbReference>
<dbReference type="AlphaFoldDB" id="A0A5B1M627"/>
<evidence type="ECO:0000256" key="5">
    <source>
        <dbReference type="PIRSR" id="PIRSR617867-1"/>
    </source>
</evidence>
<feature type="domain" description="Phosphotyrosine protein phosphatase I" evidence="6">
    <location>
        <begin position="1"/>
        <end position="136"/>
    </location>
</feature>
<sequence>MADVVLSDRVAAAGLGDRVTVVSSGTGDWHVGGPMDRRAAGVLTREGYDATTHRAQQVRASWLTECDVVLAMDRENLRDLRALGTDAAEPERLRLFGDFDPLEPGAEVPDPYFGDGDGFETVLAMVERTSDALVTALAAELRGTS</sequence>
<keyword evidence="8" id="KW-1185">Reference proteome</keyword>
<dbReference type="EMBL" id="VUJW01000003">
    <property type="protein sequence ID" value="KAA1428076.1"/>
    <property type="molecule type" value="Genomic_DNA"/>
</dbReference>
<dbReference type="CDD" id="cd16343">
    <property type="entry name" value="LMWPTP"/>
    <property type="match status" value="1"/>
</dbReference>
<dbReference type="GO" id="GO:0004725">
    <property type="term" value="F:protein tyrosine phosphatase activity"/>
    <property type="evidence" value="ECO:0007669"/>
    <property type="project" value="UniProtKB-EC"/>
</dbReference>
<comment type="caution">
    <text evidence="7">The sequence shown here is derived from an EMBL/GenBank/DDBJ whole genome shotgun (WGS) entry which is preliminary data.</text>
</comment>
<dbReference type="InterPro" id="IPR050438">
    <property type="entry name" value="LMW_PTPase"/>
</dbReference>
<evidence type="ECO:0000256" key="2">
    <source>
        <dbReference type="ARBA" id="ARBA00013064"/>
    </source>
</evidence>
<reference evidence="7 8" key="1">
    <citation type="submission" date="2019-09" db="EMBL/GenBank/DDBJ databases">
        <title>Nocardioides panacisoli sp. nov., isolated from the soil of a ginseng field.</title>
        <authorList>
            <person name="Cho C."/>
        </authorList>
    </citation>
    <scope>NUCLEOTIDE SEQUENCE [LARGE SCALE GENOMIC DNA]</scope>
    <source>
        <strain evidence="7 8">BN140041</strain>
    </source>
</reference>
<organism evidence="7 8">
    <name type="scientific">Nocardioides antri</name>
    <dbReference type="NCBI Taxonomy" id="2607659"/>
    <lineage>
        <taxon>Bacteria</taxon>
        <taxon>Bacillati</taxon>
        <taxon>Actinomycetota</taxon>
        <taxon>Actinomycetes</taxon>
        <taxon>Propionibacteriales</taxon>
        <taxon>Nocardioidaceae</taxon>
        <taxon>Nocardioides</taxon>
    </lineage>
</organism>
<dbReference type="Proteomes" id="UP000324351">
    <property type="component" value="Unassembled WGS sequence"/>
</dbReference>
<accession>A0A5B1M627</accession>
<dbReference type="Gene3D" id="3.40.50.2300">
    <property type="match status" value="1"/>
</dbReference>
<dbReference type="PRINTS" id="PR00719">
    <property type="entry name" value="LMWPTPASE"/>
</dbReference>
<evidence type="ECO:0000256" key="3">
    <source>
        <dbReference type="ARBA" id="ARBA00022801"/>
    </source>
</evidence>
<evidence type="ECO:0000313" key="8">
    <source>
        <dbReference type="Proteomes" id="UP000324351"/>
    </source>
</evidence>
<evidence type="ECO:0000313" key="7">
    <source>
        <dbReference type="EMBL" id="KAA1428076.1"/>
    </source>
</evidence>